<evidence type="ECO:0000256" key="2">
    <source>
        <dbReference type="ARBA" id="ARBA00005216"/>
    </source>
</evidence>
<comment type="catalytic activity">
    <reaction evidence="10">
        <text>(R)-2-hydroxyglutarate + NAD(+) = 2-oxoglutarate + NADH + H(+)</text>
        <dbReference type="Rhea" id="RHEA:49612"/>
        <dbReference type="ChEBI" id="CHEBI:15378"/>
        <dbReference type="ChEBI" id="CHEBI:15801"/>
        <dbReference type="ChEBI" id="CHEBI:16810"/>
        <dbReference type="ChEBI" id="CHEBI:57540"/>
        <dbReference type="ChEBI" id="CHEBI:57945"/>
        <dbReference type="EC" id="1.1.1.399"/>
    </reaction>
</comment>
<dbReference type="eggNOG" id="COG0111">
    <property type="taxonomic scope" value="Bacteria"/>
</dbReference>
<dbReference type="InterPro" id="IPR036291">
    <property type="entry name" value="NAD(P)-bd_dom_sf"/>
</dbReference>
<evidence type="ECO:0000313" key="14">
    <source>
        <dbReference type="EMBL" id="EGD45965.1"/>
    </source>
</evidence>
<dbReference type="CDD" id="cd04901">
    <property type="entry name" value="ACT_3PGDH"/>
    <property type="match status" value="1"/>
</dbReference>
<dbReference type="PROSITE" id="PS51671">
    <property type="entry name" value="ACT"/>
    <property type="match status" value="1"/>
</dbReference>
<dbReference type="Pfam" id="PF00389">
    <property type="entry name" value="2-Hacid_dh"/>
    <property type="match status" value="1"/>
</dbReference>
<dbReference type="PROSITE" id="PS00065">
    <property type="entry name" value="D_2_HYDROXYACID_DH_1"/>
    <property type="match status" value="1"/>
</dbReference>
<protein>
    <recommendedName>
        <fullName evidence="6">D-3-phosphoglycerate dehydrogenase</fullName>
        <ecNumber evidence="4">1.1.1.399</ecNumber>
        <ecNumber evidence="5">1.1.1.95</ecNumber>
    </recommendedName>
    <alternativeName>
        <fullName evidence="9">2-oxoglutarate reductase</fullName>
    </alternativeName>
</protein>
<keyword evidence="15" id="KW-1185">Reference proteome</keyword>
<dbReference type="UniPathway" id="UPA00135">
    <property type="reaction ID" value="UER00196"/>
</dbReference>
<dbReference type="EC" id="1.1.1.95" evidence="5"/>
<evidence type="ECO:0000256" key="1">
    <source>
        <dbReference type="ARBA" id="ARBA00003800"/>
    </source>
</evidence>
<evidence type="ECO:0000256" key="12">
    <source>
        <dbReference type="RuleBase" id="RU003719"/>
    </source>
</evidence>
<dbReference type="InterPro" id="IPR045865">
    <property type="entry name" value="ACT-like_dom_sf"/>
</dbReference>
<dbReference type="Gene3D" id="3.30.70.260">
    <property type="match status" value="1"/>
</dbReference>
<dbReference type="Pfam" id="PF02826">
    <property type="entry name" value="2-Hacid_dh_C"/>
    <property type="match status" value="1"/>
</dbReference>
<comment type="pathway">
    <text evidence="2">Amino-acid biosynthesis; L-serine biosynthesis; L-serine from 3-phospho-D-glycerate: step 1/3.</text>
</comment>
<dbReference type="Proteomes" id="UP000003860">
    <property type="component" value="Unassembled WGS sequence"/>
</dbReference>
<evidence type="ECO:0000256" key="4">
    <source>
        <dbReference type="ARBA" id="ARBA00013001"/>
    </source>
</evidence>
<dbReference type="PANTHER" id="PTHR42938:SF47">
    <property type="entry name" value="HYDROXYPYRUVATE REDUCTASE"/>
    <property type="match status" value="1"/>
</dbReference>
<dbReference type="EMBL" id="ACXX02000018">
    <property type="protein sequence ID" value="EGD45965.1"/>
    <property type="molecule type" value="Genomic_DNA"/>
</dbReference>
<dbReference type="PANTHER" id="PTHR42938">
    <property type="entry name" value="FORMATE DEHYDROGENASE 1"/>
    <property type="match status" value="1"/>
</dbReference>
<evidence type="ECO:0000256" key="3">
    <source>
        <dbReference type="ARBA" id="ARBA00005854"/>
    </source>
</evidence>
<dbReference type="CDD" id="cd12174">
    <property type="entry name" value="PGDH_like_3"/>
    <property type="match status" value="1"/>
</dbReference>
<dbReference type="RefSeq" id="WP_004622238.1">
    <property type="nucleotide sequence ID" value="NZ_ACXX02000018.1"/>
</dbReference>
<proteinExistence type="inferred from homology"/>
<dbReference type="OrthoDB" id="9805416at2"/>
<keyword evidence="8" id="KW-0520">NAD</keyword>
<dbReference type="SUPFAM" id="SSF51735">
    <property type="entry name" value="NAD(P)-binding Rossmann-fold domains"/>
    <property type="match status" value="1"/>
</dbReference>
<reference evidence="14" key="1">
    <citation type="submission" date="2009-07" db="EMBL/GenBank/DDBJ databases">
        <authorList>
            <consortium name="US DOE Joint Genome Institute (JGI-PGF)"/>
            <person name="Lucas S."/>
            <person name="Copeland A."/>
            <person name="Lapidus A."/>
            <person name="Glavina del Rio T."/>
            <person name="Tice H."/>
            <person name="Bruce D."/>
            <person name="Goodwin L."/>
            <person name="Pitluck S."/>
            <person name="Larimer F."/>
            <person name="Land M.L."/>
            <person name="Mouttaki H."/>
            <person name="He Z."/>
            <person name="Zhou J."/>
            <person name="Hemme C.L."/>
        </authorList>
    </citation>
    <scope>NUCLEOTIDE SEQUENCE</scope>
    <source>
        <strain evidence="14">DSM 2782</strain>
    </source>
</reference>
<dbReference type="STRING" id="588581.Cpap_0570"/>
<evidence type="ECO:0000313" key="15">
    <source>
        <dbReference type="Proteomes" id="UP000003860"/>
    </source>
</evidence>
<feature type="domain" description="ACT" evidence="13">
    <location>
        <begin position="323"/>
        <end position="392"/>
    </location>
</feature>
<evidence type="ECO:0000259" key="13">
    <source>
        <dbReference type="PROSITE" id="PS51671"/>
    </source>
</evidence>
<dbReference type="GO" id="GO:0051287">
    <property type="term" value="F:NAD binding"/>
    <property type="evidence" value="ECO:0007669"/>
    <property type="project" value="InterPro"/>
</dbReference>
<comment type="caution">
    <text evidence="14">The sequence shown here is derived from an EMBL/GenBank/DDBJ whole genome shotgun (WGS) entry which is preliminary data.</text>
</comment>
<dbReference type="AlphaFoldDB" id="F1TI30"/>
<comment type="similarity">
    <text evidence="3 12">Belongs to the D-isomer specific 2-hydroxyacid dehydrogenase family.</text>
</comment>
<evidence type="ECO:0000256" key="7">
    <source>
        <dbReference type="ARBA" id="ARBA00023002"/>
    </source>
</evidence>
<comment type="catalytic activity">
    <reaction evidence="11">
        <text>(2R)-3-phosphoglycerate + NAD(+) = 3-phosphooxypyruvate + NADH + H(+)</text>
        <dbReference type="Rhea" id="RHEA:12641"/>
        <dbReference type="ChEBI" id="CHEBI:15378"/>
        <dbReference type="ChEBI" id="CHEBI:18110"/>
        <dbReference type="ChEBI" id="CHEBI:57540"/>
        <dbReference type="ChEBI" id="CHEBI:57945"/>
        <dbReference type="ChEBI" id="CHEBI:58272"/>
        <dbReference type="EC" id="1.1.1.95"/>
    </reaction>
</comment>
<dbReference type="InterPro" id="IPR002912">
    <property type="entry name" value="ACT_dom"/>
</dbReference>
<evidence type="ECO:0000256" key="5">
    <source>
        <dbReference type="ARBA" id="ARBA00013143"/>
    </source>
</evidence>
<dbReference type="EC" id="1.1.1.399" evidence="4"/>
<evidence type="ECO:0000256" key="10">
    <source>
        <dbReference type="ARBA" id="ARBA00048126"/>
    </source>
</evidence>
<organism evidence="14 15">
    <name type="scientific">Ruminiclostridium papyrosolvens DSM 2782</name>
    <dbReference type="NCBI Taxonomy" id="588581"/>
    <lineage>
        <taxon>Bacteria</taxon>
        <taxon>Bacillati</taxon>
        <taxon>Bacillota</taxon>
        <taxon>Clostridia</taxon>
        <taxon>Eubacteriales</taxon>
        <taxon>Oscillospiraceae</taxon>
        <taxon>Ruminiclostridium</taxon>
    </lineage>
</organism>
<sequence>MKYSCLNPIANIGLDIFNEEHIKIDNVSEADAILVRSAAMHDMEFSSNLKAIARAGAGVNNIPLEKCAENGIVVFNTPGANANGVKELVIAGLMLASRNIIGGVNWVQTIKDEPAVGKAVEKGKGKFAGKEIKGKKLGVIGLGAIGVLVANAANRLGMKVYGYDPFISVDSAWNLSRDIVHVKTRDEIYKECDYITLHTPLIENSDPNVNTKEMINEETISKMKDGVTILNFARDLLVCDNDIEVALKNGKVAKYVTDFPNDKTAKMEGVIAIPHLGASTEESEDNCAVMAVKQLVDFIENGNIKNSVNYPNCDAGICMTDGRIAICHRNIPNMLAQFAGAFSSMNVNILDMVSKSRGDYAYTVLDIENQTNEEVVAMIAAIKGVLKVRIVK</sequence>
<evidence type="ECO:0000256" key="8">
    <source>
        <dbReference type="ARBA" id="ARBA00023027"/>
    </source>
</evidence>
<accession>F1TI30</accession>
<name>F1TI30_9FIRM</name>
<dbReference type="GO" id="GO:0004617">
    <property type="term" value="F:phosphoglycerate dehydrogenase activity"/>
    <property type="evidence" value="ECO:0007669"/>
    <property type="project" value="UniProtKB-EC"/>
</dbReference>
<dbReference type="Gene3D" id="3.40.50.720">
    <property type="entry name" value="NAD(P)-binding Rossmann-like Domain"/>
    <property type="match status" value="2"/>
</dbReference>
<keyword evidence="7 12" id="KW-0560">Oxidoreductase</keyword>
<reference evidence="14" key="2">
    <citation type="submission" date="2011-01" db="EMBL/GenBank/DDBJ databases">
        <title>The Non-contiguous Finished genome of Clostridium papyrosolvens.</title>
        <authorList>
            <person name="Lucas S."/>
            <person name="Copeland A."/>
            <person name="Lapidus A."/>
            <person name="Cheng J.-F."/>
            <person name="Goodwin L."/>
            <person name="Pitluck S."/>
            <person name="Misra M."/>
            <person name="Chertkov O."/>
            <person name="Detter J.C."/>
            <person name="Han C."/>
            <person name="Tapia R."/>
            <person name="Land M."/>
            <person name="Hauser L."/>
            <person name="Kyrpides N."/>
            <person name="Ivanova N."/>
            <person name="Pagani I."/>
            <person name="Mouttaki H."/>
            <person name="He Z."/>
            <person name="Zhou J."/>
            <person name="Hemme C.L."/>
            <person name="Woyke T."/>
        </authorList>
    </citation>
    <scope>NUCLEOTIDE SEQUENCE [LARGE SCALE GENOMIC DNA]</scope>
    <source>
        <strain evidence="14">DSM 2782</strain>
    </source>
</reference>
<dbReference type="SUPFAM" id="SSF55021">
    <property type="entry name" value="ACT-like"/>
    <property type="match status" value="1"/>
</dbReference>
<evidence type="ECO:0000256" key="6">
    <source>
        <dbReference type="ARBA" id="ARBA00021582"/>
    </source>
</evidence>
<comment type="function">
    <text evidence="1">Catalyzes the reversible oxidation of 3-phospho-D-glycerate to 3-phosphonooxypyruvate, the first step of the phosphorylated L-serine biosynthesis pathway. Also catalyzes the reversible oxidation of 2-hydroxyglutarate to 2-oxoglutarate.</text>
</comment>
<dbReference type="InterPro" id="IPR006139">
    <property type="entry name" value="D-isomer_2_OHA_DH_cat_dom"/>
</dbReference>
<dbReference type="InterPro" id="IPR029752">
    <property type="entry name" value="D-isomer_DH_CS1"/>
</dbReference>
<dbReference type="InterPro" id="IPR006140">
    <property type="entry name" value="D-isomer_DH_NAD-bd"/>
</dbReference>
<evidence type="ECO:0000256" key="9">
    <source>
        <dbReference type="ARBA" id="ARBA00030455"/>
    </source>
</evidence>
<gene>
    <name evidence="14" type="ORF">Cpap_0570</name>
</gene>
<evidence type="ECO:0000256" key="11">
    <source>
        <dbReference type="ARBA" id="ARBA00048731"/>
    </source>
</evidence>
<dbReference type="SUPFAM" id="SSF52283">
    <property type="entry name" value="Formate/glycerate dehydrogenase catalytic domain-like"/>
    <property type="match status" value="1"/>
</dbReference>